<dbReference type="GO" id="GO:0007015">
    <property type="term" value="P:actin filament organization"/>
    <property type="evidence" value="ECO:0007669"/>
    <property type="project" value="TreeGrafter"/>
</dbReference>
<dbReference type="AlphaFoldDB" id="A0A426YTW9"/>
<keyword evidence="3 6" id="KW-0518">Myosin</keyword>
<comment type="caution">
    <text evidence="6">Lacks conserved residue(s) required for the propagation of feature annotation.</text>
</comment>
<keyword evidence="4" id="KW-0505">Motor protein</keyword>
<dbReference type="Proteomes" id="UP000287651">
    <property type="component" value="Unassembled WGS sequence"/>
</dbReference>
<dbReference type="InterPro" id="IPR036961">
    <property type="entry name" value="Kinesin_motor_dom_sf"/>
</dbReference>
<dbReference type="GO" id="GO:0005524">
    <property type="term" value="F:ATP binding"/>
    <property type="evidence" value="ECO:0007669"/>
    <property type="project" value="UniProtKB-KW"/>
</dbReference>
<dbReference type="GO" id="GO:0051015">
    <property type="term" value="F:actin filament binding"/>
    <property type="evidence" value="ECO:0007669"/>
    <property type="project" value="TreeGrafter"/>
</dbReference>
<evidence type="ECO:0000313" key="8">
    <source>
        <dbReference type="EMBL" id="RRT55179.1"/>
    </source>
</evidence>
<evidence type="ECO:0000256" key="2">
    <source>
        <dbReference type="ARBA" id="ARBA00022840"/>
    </source>
</evidence>
<protein>
    <recommendedName>
        <fullName evidence="7">Myosin motor domain-containing protein</fullName>
    </recommendedName>
</protein>
<dbReference type="GO" id="GO:0005737">
    <property type="term" value="C:cytoplasm"/>
    <property type="evidence" value="ECO:0007669"/>
    <property type="project" value="TreeGrafter"/>
</dbReference>
<dbReference type="GO" id="GO:0016020">
    <property type="term" value="C:membrane"/>
    <property type="evidence" value="ECO:0007669"/>
    <property type="project" value="TreeGrafter"/>
</dbReference>
<dbReference type="Pfam" id="PF00063">
    <property type="entry name" value="Myosin_head"/>
    <property type="match status" value="1"/>
</dbReference>
<keyword evidence="1" id="KW-0547">Nucleotide-binding</keyword>
<feature type="domain" description="Myosin motor" evidence="7">
    <location>
        <begin position="1"/>
        <end position="113"/>
    </location>
</feature>
<evidence type="ECO:0000256" key="6">
    <source>
        <dbReference type="PROSITE-ProRule" id="PRU00782"/>
    </source>
</evidence>
<gene>
    <name evidence="8" type="ORF">B296_00034516</name>
</gene>
<accession>A0A426YTW9</accession>
<dbReference type="Gene3D" id="1.20.58.530">
    <property type="match status" value="1"/>
</dbReference>
<dbReference type="PROSITE" id="PS51456">
    <property type="entry name" value="MYOSIN_MOTOR"/>
    <property type="match status" value="1"/>
</dbReference>
<keyword evidence="5 6" id="KW-0009">Actin-binding</keyword>
<dbReference type="GO" id="GO:0016459">
    <property type="term" value="C:myosin complex"/>
    <property type="evidence" value="ECO:0007669"/>
    <property type="project" value="UniProtKB-KW"/>
</dbReference>
<evidence type="ECO:0000256" key="5">
    <source>
        <dbReference type="ARBA" id="ARBA00023203"/>
    </source>
</evidence>
<dbReference type="EMBL" id="AMZH03010209">
    <property type="protein sequence ID" value="RRT55179.1"/>
    <property type="molecule type" value="Genomic_DNA"/>
</dbReference>
<dbReference type="SUPFAM" id="SSF52540">
    <property type="entry name" value="P-loop containing nucleoside triphosphate hydrolases"/>
    <property type="match status" value="1"/>
</dbReference>
<dbReference type="PANTHER" id="PTHR13140:SF706">
    <property type="entry name" value="DILUTE CLASS UNCONVENTIONAL MYOSIN, ISOFORM C"/>
    <property type="match status" value="1"/>
</dbReference>
<comment type="similarity">
    <text evidence="6">Belongs to the TRAFAC class myosin-kinesin ATPase superfamily. Myosin family.</text>
</comment>
<name>A0A426YTW9_ENSVE</name>
<proteinExistence type="inferred from homology"/>
<dbReference type="InterPro" id="IPR027417">
    <property type="entry name" value="P-loop_NTPase"/>
</dbReference>
<evidence type="ECO:0000256" key="1">
    <source>
        <dbReference type="ARBA" id="ARBA00022741"/>
    </source>
</evidence>
<evidence type="ECO:0000256" key="4">
    <source>
        <dbReference type="ARBA" id="ARBA00023175"/>
    </source>
</evidence>
<dbReference type="GO" id="GO:0000146">
    <property type="term" value="F:microfilament motor activity"/>
    <property type="evidence" value="ECO:0007669"/>
    <property type="project" value="TreeGrafter"/>
</dbReference>
<evidence type="ECO:0000313" key="9">
    <source>
        <dbReference type="Proteomes" id="UP000287651"/>
    </source>
</evidence>
<reference evidence="8 9" key="1">
    <citation type="journal article" date="2014" name="Agronomy (Basel)">
        <title>A Draft Genome Sequence for Ensete ventricosum, the Drought-Tolerant Tree Against Hunger.</title>
        <authorList>
            <person name="Harrison J."/>
            <person name="Moore K.A."/>
            <person name="Paszkiewicz K."/>
            <person name="Jones T."/>
            <person name="Grant M."/>
            <person name="Ambacheew D."/>
            <person name="Muzemil S."/>
            <person name="Studholme D.J."/>
        </authorList>
    </citation>
    <scope>NUCLEOTIDE SEQUENCE [LARGE SCALE GENOMIC DNA]</scope>
</reference>
<evidence type="ECO:0000259" key="7">
    <source>
        <dbReference type="PROSITE" id="PS51456"/>
    </source>
</evidence>
<sequence length="328" mass="37474">MAVSTRYHAKSSEGREEGERIPGVLFACAIRCPRAISSPRTGRRKVFPCEEKERGDGQLFKLMQRLESTTPHFIRCVKPNNKQLPSMYEHDLVLQQLRCCGVLEVVRISRYGFLLLQTSSSQDALSLSVAILQQFNIAVLEDARNRILQGLVWVQKNFRGLQARNFYQRLRKGATTLQSSAARKSLTSDMANQPGKLNMLAVNSCYDSEDSISTVNQIPEDTPAKQSIEAEEVRSNDSKEIAVIHLVNEFEQQRQVFEDDAGFIVEAKSGQSSSKINPDEELQKLKARFSTWRKVYKLRLRETKESLQKFGNPEEKTSKKWWSIRSIR</sequence>
<feature type="region of interest" description="Actin-binding" evidence="6">
    <location>
        <begin position="59"/>
        <end position="81"/>
    </location>
</feature>
<dbReference type="Gene3D" id="3.40.850.10">
    <property type="entry name" value="Kinesin motor domain"/>
    <property type="match status" value="1"/>
</dbReference>
<dbReference type="PANTHER" id="PTHR13140">
    <property type="entry name" value="MYOSIN"/>
    <property type="match status" value="1"/>
</dbReference>
<keyword evidence="2" id="KW-0067">ATP-binding</keyword>
<organism evidence="8 9">
    <name type="scientific">Ensete ventricosum</name>
    <name type="common">Abyssinian banana</name>
    <name type="synonym">Musa ensete</name>
    <dbReference type="NCBI Taxonomy" id="4639"/>
    <lineage>
        <taxon>Eukaryota</taxon>
        <taxon>Viridiplantae</taxon>
        <taxon>Streptophyta</taxon>
        <taxon>Embryophyta</taxon>
        <taxon>Tracheophyta</taxon>
        <taxon>Spermatophyta</taxon>
        <taxon>Magnoliopsida</taxon>
        <taxon>Liliopsida</taxon>
        <taxon>Zingiberales</taxon>
        <taxon>Musaceae</taxon>
        <taxon>Ensete</taxon>
    </lineage>
</organism>
<dbReference type="InterPro" id="IPR001609">
    <property type="entry name" value="Myosin_head_motor_dom-like"/>
</dbReference>
<comment type="caution">
    <text evidence="8">The sequence shown here is derived from an EMBL/GenBank/DDBJ whole genome shotgun (WGS) entry which is preliminary data.</text>
</comment>
<dbReference type="PROSITE" id="PS50096">
    <property type="entry name" value="IQ"/>
    <property type="match status" value="1"/>
</dbReference>
<evidence type="ECO:0000256" key="3">
    <source>
        <dbReference type="ARBA" id="ARBA00023123"/>
    </source>
</evidence>